<keyword evidence="4 5" id="KW-0326">Glycosidase</keyword>
<evidence type="ECO:0000256" key="2">
    <source>
        <dbReference type="ARBA" id="ARBA00022801"/>
    </source>
</evidence>
<keyword evidence="9" id="KW-1185">Reference proteome</keyword>
<dbReference type="Gene3D" id="3.40.50.1700">
    <property type="entry name" value="Glycoside hydrolase family 3 C-terminal domain"/>
    <property type="match status" value="1"/>
</dbReference>
<name>A0ABT5IJR8_9CAUL</name>
<dbReference type="SMART" id="SM01217">
    <property type="entry name" value="Fn3_like"/>
    <property type="match status" value="1"/>
</dbReference>
<evidence type="ECO:0000256" key="5">
    <source>
        <dbReference type="RuleBase" id="RU361161"/>
    </source>
</evidence>
<evidence type="ECO:0000259" key="7">
    <source>
        <dbReference type="SMART" id="SM01217"/>
    </source>
</evidence>
<keyword evidence="6" id="KW-0732">Signal</keyword>
<dbReference type="InterPro" id="IPR050288">
    <property type="entry name" value="Cellulose_deg_GH3"/>
</dbReference>
<proteinExistence type="inferred from homology"/>
<dbReference type="InterPro" id="IPR036962">
    <property type="entry name" value="Glyco_hydro_3_N_sf"/>
</dbReference>
<dbReference type="InterPro" id="IPR013783">
    <property type="entry name" value="Ig-like_fold"/>
</dbReference>
<dbReference type="Pfam" id="PF00933">
    <property type="entry name" value="Glyco_hydro_3"/>
    <property type="match status" value="1"/>
</dbReference>
<protein>
    <submittedName>
        <fullName evidence="8">Glycoside hydrolase family 3 C-terminal domain-containing protein</fullName>
    </submittedName>
</protein>
<comment type="caution">
    <text evidence="8">The sequence shown here is derived from an EMBL/GenBank/DDBJ whole genome shotgun (WGS) entry which is preliminary data.</text>
</comment>
<sequence length="766" mass="81029">MTFVKRSLIATVALGAMLVSAAPALAQFGPPPPPPPPKATPWTNTALDAHTRAELLLKEMTQTEKLALLMGHFGTNAEWMNLRGDIPGLGWKMPAEARPQSAGFVFGVPRLGIPNQWQADAGIGVASQAGPAPRLRTALPSGLATAATWDRQMAFAGGAMIGREARLSGFNVLLAGSVNLAREPRNGRNFEYGGEDPLLAGVMVGEQIRGIQSNQIISTLKHFAFNDQETHRNSASANISDKAGRESDLLAFQYALEVGKPGAVMCAYNRVNGVYACENDYLLNTVLKKDWGFSGFVMSDWGATHSTIPAANAGLDQQSGYPFDKAPYFAGALADAVNSGQVPEARLDDMARRVLWALFSTGAFDKAVEVKEAEIDFAAHGKVSQADAEAGMVLLKNEGVLPLAASARKIVVLGGYADRGVLSGGGSSQVYGHGGNPVADLNLGPKFFPGPVTYYPDAPVAALKRLTRAEVVYDDGKDLKAAAELARSADVVIVFGTQWTAEAIDAALKLDQNGDALIEAAAAANPNTIVVLQTGGPVLMPWLSKTRAVLEAWYPGTQGGTAIARVLTGAVSPSGRLPLTFPVSLDQLPRPVLDGLGQPDKPVTQINYEIEGAAVGYKWFDRQNLKPLFAFGHGLTYSRFAYKGLKADLRDGTLSVSLTVANTGKRAAADVPQIYVAAPQAAGWEAPKRLAGWDKVALKPGQSRTVTVPVDPRTLATYDPAGRLWRIRAGTYTVAVGSAADALGPKVEVTLPEATFDVKGQRLAGN</sequence>
<dbReference type="Pfam" id="PF01915">
    <property type="entry name" value="Glyco_hydro_3_C"/>
    <property type="match status" value="1"/>
</dbReference>
<dbReference type="PANTHER" id="PTHR42715">
    <property type="entry name" value="BETA-GLUCOSIDASE"/>
    <property type="match status" value="1"/>
</dbReference>
<dbReference type="SUPFAM" id="SSF52279">
    <property type="entry name" value="Beta-D-glucan exohydrolase, C-terminal domain"/>
    <property type="match status" value="1"/>
</dbReference>
<dbReference type="InterPro" id="IPR019800">
    <property type="entry name" value="Glyco_hydro_3_AS"/>
</dbReference>
<dbReference type="Gene3D" id="2.60.40.10">
    <property type="entry name" value="Immunoglobulins"/>
    <property type="match status" value="1"/>
</dbReference>
<evidence type="ECO:0000256" key="3">
    <source>
        <dbReference type="ARBA" id="ARBA00023277"/>
    </source>
</evidence>
<dbReference type="InterPro" id="IPR017853">
    <property type="entry name" value="GH"/>
</dbReference>
<dbReference type="GO" id="GO:0016787">
    <property type="term" value="F:hydrolase activity"/>
    <property type="evidence" value="ECO:0007669"/>
    <property type="project" value="UniProtKB-KW"/>
</dbReference>
<keyword evidence="3" id="KW-0119">Carbohydrate metabolism</keyword>
<dbReference type="PRINTS" id="PR00133">
    <property type="entry name" value="GLHYDRLASE3"/>
</dbReference>
<dbReference type="InterPro" id="IPR036881">
    <property type="entry name" value="Glyco_hydro_3_C_sf"/>
</dbReference>
<dbReference type="PROSITE" id="PS00775">
    <property type="entry name" value="GLYCOSYL_HYDROL_F3"/>
    <property type="match status" value="1"/>
</dbReference>
<evidence type="ECO:0000256" key="1">
    <source>
        <dbReference type="ARBA" id="ARBA00005336"/>
    </source>
</evidence>
<evidence type="ECO:0000256" key="6">
    <source>
        <dbReference type="SAM" id="SignalP"/>
    </source>
</evidence>
<dbReference type="Proteomes" id="UP001216595">
    <property type="component" value="Unassembled WGS sequence"/>
</dbReference>
<accession>A0ABT5IJR8</accession>
<feature type="domain" description="Fibronectin type III-like" evidence="7">
    <location>
        <begin position="670"/>
        <end position="740"/>
    </location>
</feature>
<feature type="chain" id="PRO_5047373107" evidence="6">
    <location>
        <begin position="27"/>
        <end position="766"/>
    </location>
</feature>
<dbReference type="InterPro" id="IPR026891">
    <property type="entry name" value="Fn3-like"/>
</dbReference>
<dbReference type="RefSeq" id="WP_272742371.1">
    <property type="nucleotide sequence ID" value="NZ_JAQQKW010000011.1"/>
</dbReference>
<dbReference type="InterPro" id="IPR001764">
    <property type="entry name" value="Glyco_hydro_3_N"/>
</dbReference>
<dbReference type="SUPFAM" id="SSF51445">
    <property type="entry name" value="(Trans)glycosidases"/>
    <property type="match status" value="1"/>
</dbReference>
<dbReference type="EMBL" id="JAQQKW010000011">
    <property type="protein sequence ID" value="MDC7695711.1"/>
    <property type="molecule type" value="Genomic_DNA"/>
</dbReference>
<dbReference type="Gene3D" id="3.20.20.300">
    <property type="entry name" value="Glycoside hydrolase, family 3, N-terminal domain"/>
    <property type="match status" value="1"/>
</dbReference>
<evidence type="ECO:0000313" key="8">
    <source>
        <dbReference type="EMBL" id="MDC7695711.1"/>
    </source>
</evidence>
<evidence type="ECO:0000256" key="4">
    <source>
        <dbReference type="ARBA" id="ARBA00023295"/>
    </source>
</evidence>
<dbReference type="PANTHER" id="PTHR42715:SF10">
    <property type="entry name" value="BETA-GLUCOSIDASE"/>
    <property type="match status" value="1"/>
</dbReference>
<evidence type="ECO:0000313" key="9">
    <source>
        <dbReference type="Proteomes" id="UP001216595"/>
    </source>
</evidence>
<dbReference type="Pfam" id="PF14310">
    <property type="entry name" value="Fn3-like"/>
    <property type="match status" value="1"/>
</dbReference>
<reference evidence="8 9" key="1">
    <citation type="submission" date="2023-01" db="EMBL/GenBank/DDBJ databases">
        <title>Novel species of the genus Asticcacaulis isolated from rivers.</title>
        <authorList>
            <person name="Lu H."/>
        </authorList>
    </citation>
    <scope>NUCLEOTIDE SEQUENCE [LARGE SCALE GENOMIC DNA]</scope>
    <source>
        <strain evidence="8 9">DXS10W</strain>
    </source>
</reference>
<dbReference type="InterPro" id="IPR002772">
    <property type="entry name" value="Glyco_hydro_3_C"/>
</dbReference>
<keyword evidence="2 5" id="KW-0378">Hydrolase</keyword>
<feature type="signal peptide" evidence="6">
    <location>
        <begin position="1"/>
        <end position="26"/>
    </location>
</feature>
<gene>
    <name evidence="8" type="ORF">PQU94_15650</name>
</gene>
<organism evidence="8 9">
    <name type="scientific">Asticcacaulis currens</name>
    <dbReference type="NCBI Taxonomy" id="2984210"/>
    <lineage>
        <taxon>Bacteria</taxon>
        <taxon>Pseudomonadati</taxon>
        <taxon>Pseudomonadota</taxon>
        <taxon>Alphaproteobacteria</taxon>
        <taxon>Caulobacterales</taxon>
        <taxon>Caulobacteraceae</taxon>
        <taxon>Asticcacaulis</taxon>
    </lineage>
</organism>
<comment type="similarity">
    <text evidence="1 5">Belongs to the glycosyl hydrolase 3 family.</text>
</comment>